<dbReference type="Proteomes" id="UP000003157">
    <property type="component" value="Unassembled WGS sequence"/>
</dbReference>
<name>E7GDS7_9FIRM</name>
<keyword evidence="2" id="KW-0812">Transmembrane</keyword>
<proteinExistence type="predicted"/>
<dbReference type="PANTHER" id="PTHR40027">
    <property type="entry name" value="CELL DIVISION PROTEIN DIVIC"/>
    <property type="match status" value="1"/>
</dbReference>
<dbReference type="Pfam" id="PF04977">
    <property type="entry name" value="DivIC"/>
    <property type="match status" value="1"/>
</dbReference>
<dbReference type="InterPro" id="IPR007060">
    <property type="entry name" value="FtsL/DivIC"/>
</dbReference>
<dbReference type="AlphaFoldDB" id="E7GDS7"/>
<gene>
    <name evidence="3" type="ORF">HMPREF9488_02920</name>
</gene>
<dbReference type="eggNOG" id="ENOG5032ZSM">
    <property type="taxonomic scope" value="Bacteria"/>
</dbReference>
<evidence type="ECO:0000313" key="3">
    <source>
        <dbReference type="EMBL" id="EFW03730.1"/>
    </source>
</evidence>
<keyword evidence="4" id="KW-1185">Reference proteome</keyword>
<evidence type="ECO:0008006" key="5">
    <source>
        <dbReference type="Google" id="ProtNLM"/>
    </source>
</evidence>
<dbReference type="PANTHER" id="PTHR40027:SF1">
    <property type="entry name" value="CELL DIVISION PROTEIN DIVIC"/>
    <property type="match status" value="1"/>
</dbReference>
<feature type="transmembrane region" description="Helical" evidence="2">
    <location>
        <begin position="12"/>
        <end position="33"/>
    </location>
</feature>
<evidence type="ECO:0000313" key="4">
    <source>
        <dbReference type="Proteomes" id="UP000003157"/>
    </source>
</evidence>
<sequence>MAKKKGPGYRRFIGFIYLGISAILIYTLGMNAYRVFGQKKEMAHLESKKAELLKEKKDLSEQVKLLNDDDYVARYARDHYIFSKDGEEVVKLPDSKK</sequence>
<protein>
    <recommendedName>
        <fullName evidence="5">Septum formation initiator</fullName>
    </recommendedName>
</protein>
<dbReference type="STRING" id="100884.GCA_000269565_02626"/>
<dbReference type="GO" id="GO:0051301">
    <property type="term" value="P:cell division"/>
    <property type="evidence" value="ECO:0007669"/>
    <property type="project" value="InterPro"/>
</dbReference>
<keyword evidence="2" id="KW-1133">Transmembrane helix</keyword>
<feature type="coiled-coil region" evidence="1">
    <location>
        <begin position="42"/>
        <end position="69"/>
    </location>
</feature>
<accession>E7GDS7</accession>
<dbReference type="EMBL" id="ADKX01000043">
    <property type="protein sequence ID" value="EFW03730.1"/>
    <property type="molecule type" value="Genomic_DNA"/>
</dbReference>
<evidence type="ECO:0000256" key="1">
    <source>
        <dbReference type="SAM" id="Coils"/>
    </source>
</evidence>
<keyword evidence="1" id="KW-0175">Coiled coil</keyword>
<dbReference type="RefSeq" id="WP_008790007.1">
    <property type="nucleotide sequence ID" value="NZ_AKCB01000001.1"/>
</dbReference>
<dbReference type="InterPro" id="IPR039076">
    <property type="entry name" value="DivIC"/>
</dbReference>
<organism evidence="3 4">
    <name type="scientific">Coprobacillus cateniformis</name>
    <dbReference type="NCBI Taxonomy" id="100884"/>
    <lineage>
        <taxon>Bacteria</taxon>
        <taxon>Bacillati</taxon>
        <taxon>Bacillota</taxon>
        <taxon>Erysipelotrichia</taxon>
        <taxon>Erysipelotrichales</taxon>
        <taxon>Coprobacillaceae</taxon>
        <taxon>Coprobacillus</taxon>
    </lineage>
</organism>
<dbReference type="GeneID" id="78230440"/>
<reference evidence="3 4" key="1">
    <citation type="submission" date="2010-12" db="EMBL/GenBank/DDBJ databases">
        <title>The Genome Sequence of Coprobacillus sp. strain 29_1.</title>
        <authorList>
            <consortium name="The Broad Institute Genome Sequencing Platform"/>
            <person name="Earl A."/>
            <person name="Ward D."/>
            <person name="Feldgarden M."/>
            <person name="Gevers D."/>
            <person name="Daigneault M."/>
            <person name="Sibley C.D."/>
            <person name="White A."/>
            <person name="Strauss J."/>
            <person name="Allen-Vercoe E."/>
            <person name="Young S.K."/>
            <person name="Zeng Q."/>
            <person name="Gargeya S."/>
            <person name="Fitzgerald M."/>
            <person name="Haas B."/>
            <person name="Abouelleil A."/>
            <person name="Alvarado L."/>
            <person name="Arachchi H.M."/>
            <person name="Berlin A."/>
            <person name="Brown A."/>
            <person name="Chapman S.B."/>
            <person name="Chen Z."/>
            <person name="Dunbar C."/>
            <person name="Freedman E."/>
            <person name="Gearin G."/>
            <person name="Gellesch M."/>
            <person name="Goldberg J."/>
            <person name="Griggs A."/>
            <person name="Gujja S."/>
            <person name="Heilman E."/>
            <person name="Heiman D."/>
            <person name="Howarth C."/>
            <person name="Larson L."/>
            <person name="Lui A."/>
            <person name="MacDonald P.J.P."/>
            <person name="Mehta T."/>
            <person name="Montmayeur A."/>
            <person name="Murphy C."/>
            <person name="Neiman D."/>
            <person name="Pearson M."/>
            <person name="Priest M."/>
            <person name="Roberts A."/>
            <person name="Saif S."/>
            <person name="Shea T."/>
            <person name="Shenoy N."/>
            <person name="Sisk P."/>
            <person name="Stolte C."/>
            <person name="Sykes S."/>
            <person name="White J."/>
            <person name="Yandava C."/>
            <person name="Nusbaum C."/>
            <person name="Birren B."/>
        </authorList>
    </citation>
    <scope>NUCLEOTIDE SEQUENCE [LARGE SCALE GENOMIC DNA]</scope>
    <source>
        <strain evidence="3 4">29_1</strain>
    </source>
</reference>
<comment type="caution">
    <text evidence="3">The sequence shown here is derived from an EMBL/GenBank/DDBJ whole genome shotgun (WGS) entry which is preliminary data.</text>
</comment>
<keyword evidence="2" id="KW-0472">Membrane</keyword>
<dbReference type="OrthoDB" id="1652700at2"/>
<evidence type="ECO:0000256" key="2">
    <source>
        <dbReference type="SAM" id="Phobius"/>
    </source>
</evidence>
<dbReference type="HOGENOM" id="CLU_134863_2_4_9"/>